<gene>
    <name evidence="2" type="ORF">SAMN06265219_105163</name>
</gene>
<dbReference type="OrthoDB" id="9809953at2"/>
<evidence type="ECO:0000313" key="3">
    <source>
        <dbReference type="Proteomes" id="UP000317557"/>
    </source>
</evidence>
<dbReference type="Proteomes" id="UP000317557">
    <property type="component" value="Unassembled WGS sequence"/>
</dbReference>
<feature type="chain" id="PRO_5022205059" description="Type IX secretion system protein PorQ" evidence="1">
    <location>
        <begin position="23"/>
        <end position="329"/>
    </location>
</feature>
<accession>A0A521CHG3</accession>
<sequence>MVKNVRLILTLLLTIAAVQGTAAQSNTSSIFRFLEITPNARASALGGNHAGLYQAQSNMMHVNPAYLNTQSSGYVSASYINFLGDANMGFTSAAYTVDGIGTFGAGIRYVGYGEFNEFDENGTQLGSFSANDMALTGAYSRAITPKLTAGAGVDLIYSSYASFNSSAFGISGGVFYQDTTSHFSAGISVRNLGSQISTYDGRYEPLPLDISVGITKKPEAFPFQLSLTLKRLNDWDMRVFGETDQPDLFNNVMRHVLFGGEANLGQNLHLRLGYDHYLHEQTDSGGNFSLAGVSFGIGFTVKSIDIDLSRNSYSKLGGITRLSIKTKLF</sequence>
<reference evidence="2 3" key="1">
    <citation type="submission" date="2017-05" db="EMBL/GenBank/DDBJ databases">
        <authorList>
            <person name="Varghese N."/>
            <person name="Submissions S."/>
        </authorList>
    </citation>
    <scope>NUCLEOTIDE SEQUENCE [LARGE SCALE GENOMIC DNA]</scope>
    <source>
        <strain evidence="2 3">DSM 21985</strain>
    </source>
</reference>
<dbReference type="NCBIfam" id="NF033709">
    <property type="entry name" value="PorV_fam"/>
    <property type="match status" value="1"/>
</dbReference>
<evidence type="ECO:0000313" key="2">
    <source>
        <dbReference type="EMBL" id="SMO58868.1"/>
    </source>
</evidence>
<dbReference type="AlphaFoldDB" id="A0A521CHG3"/>
<keyword evidence="3" id="KW-1185">Reference proteome</keyword>
<keyword evidence="1" id="KW-0732">Signal</keyword>
<feature type="signal peptide" evidence="1">
    <location>
        <begin position="1"/>
        <end position="22"/>
    </location>
</feature>
<dbReference type="Gene3D" id="2.40.160.60">
    <property type="entry name" value="Outer membrane protein transport protein (OMPP1/FadL/TodX)"/>
    <property type="match status" value="1"/>
</dbReference>
<protein>
    <recommendedName>
        <fullName evidence="4">Type IX secretion system protein PorQ</fullName>
    </recommendedName>
</protein>
<dbReference type="SUPFAM" id="SSF56935">
    <property type="entry name" value="Porins"/>
    <property type="match status" value="1"/>
</dbReference>
<organism evidence="2 3">
    <name type="scientific">Gracilimonas mengyeensis</name>
    <dbReference type="NCBI Taxonomy" id="1302730"/>
    <lineage>
        <taxon>Bacteria</taxon>
        <taxon>Pseudomonadati</taxon>
        <taxon>Balneolota</taxon>
        <taxon>Balneolia</taxon>
        <taxon>Balneolales</taxon>
        <taxon>Balneolaceae</taxon>
        <taxon>Gracilimonas</taxon>
    </lineage>
</organism>
<dbReference type="EMBL" id="FXTP01000005">
    <property type="protein sequence ID" value="SMO58868.1"/>
    <property type="molecule type" value="Genomic_DNA"/>
</dbReference>
<name>A0A521CHG3_9BACT</name>
<evidence type="ECO:0000256" key="1">
    <source>
        <dbReference type="SAM" id="SignalP"/>
    </source>
</evidence>
<proteinExistence type="predicted"/>
<dbReference type="NCBIfam" id="NF033711">
    <property type="entry name" value="T9SS_PorQ"/>
    <property type="match status" value="1"/>
</dbReference>
<evidence type="ECO:0008006" key="4">
    <source>
        <dbReference type="Google" id="ProtNLM"/>
    </source>
</evidence>